<dbReference type="AlphaFoldDB" id="A0A382W4C3"/>
<name>A0A382W4C3_9ZZZZ</name>
<dbReference type="EMBL" id="UINC01156974">
    <property type="protein sequence ID" value="SVD53696.1"/>
    <property type="molecule type" value="Genomic_DNA"/>
</dbReference>
<keyword evidence="5" id="KW-0012">Acyltransferase</keyword>
<dbReference type="PANTHER" id="PTHR36174">
    <property type="entry name" value="LIPID II:GLYCINE GLYCYLTRANSFERASE"/>
    <property type="match status" value="1"/>
</dbReference>
<accession>A0A382W4C3</accession>
<comment type="similarity">
    <text evidence="1">Belongs to the FemABX family.</text>
</comment>
<dbReference type="GO" id="GO:0016755">
    <property type="term" value="F:aminoacyltransferase activity"/>
    <property type="evidence" value="ECO:0007669"/>
    <property type="project" value="InterPro"/>
</dbReference>
<evidence type="ECO:0000256" key="1">
    <source>
        <dbReference type="ARBA" id="ARBA00009943"/>
    </source>
</evidence>
<evidence type="ECO:0000256" key="3">
    <source>
        <dbReference type="ARBA" id="ARBA00022960"/>
    </source>
</evidence>
<keyword evidence="3" id="KW-0133">Cell shape</keyword>
<dbReference type="InterPro" id="IPR016181">
    <property type="entry name" value="Acyl_CoA_acyltransferase"/>
</dbReference>
<reference evidence="7" key="1">
    <citation type="submission" date="2018-05" db="EMBL/GenBank/DDBJ databases">
        <authorList>
            <person name="Lanie J.A."/>
            <person name="Ng W.-L."/>
            <person name="Kazmierczak K.M."/>
            <person name="Andrzejewski T.M."/>
            <person name="Davidsen T.M."/>
            <person name="Wayne K.J."/>
            <person name="Tettelin H."/>
            <person name="Glass J.I."/>
            <person name="Rusch D."/>
            <person name="Podicherti R."/>
            <person name="Tsui H.-C.T."/>
            <person name="Winkler M.E."/>
        </authorList>
    </citation>
    <scope>NUCLEOTIDE SEQUENCE</scope>
</reference>
<gene>
    <name evidence="7" type="ORF">METZ01_LOCUS406550</name>
</gene>
<evidence type="ECO:0008006" key="8">
    <source>
        <dbReference type="Google" id="ProtNLM"/>
    </source>
</evidence>
<evidence type="ECO:0000256" key="5">
    <source>
        <dbReference type="ARBA" id="ARBA00023315"/>
    </source>
</evidence>
<keyword evidence="4" id="KW-0573">Peptidoglycan synthesis</keyword>
<keyword evidence="2" id="KW-0808">Transferase</keyword>
<dbReference type="GO" id="GO:0008360">
    <property type="term" value="P:regulation of cell shape"/>
    <property type="evidence" value="ECO:0007669"/>
    <property type="project" value="UniProtKB-KW"/>
</dbReference>
<protein>
    <recommendedName>
        <fullName evidence="8">BioF2-like acetyltransferase domain-containing protein</fullName>
    </recommendedName>
</protein>
<dbReference type="Pfam" id="PF02388">
    <property type="entry name" value="FemAB"/>
    <property type="match status" value="1"/>
</dbReference>
<organism evidence="7">
    <name type="scientific">marine metagenome</name>
    <dbReference type="NCBI Taxonomy" id="408172"/>
    <lineage>
        <taxon>unclassified sequences</taxon>
        <taxon>metagenomes</taxon>
        <taxon>ecological metagenomes</taxon>
    </lineage>
</organism>
<dbReference type="SUPFAM" id="SSF55729">
    <property type="entry name" value="Acyl-CoA N-acyltransferases (Nat)"/>
    <property type="match status" value="1"/>
</dbReference>
<evidence type="ECO:0000313" key="7">
    <source>
        <dbReference type="EMBL" id="SVD53696.1"/>
    </source>
</evidence>
<feature type="non-terminal residue" evidence="7">
    <location>
        <position position="1"/>
    </location>
</feature>
<dbReference type="GO" id="GO:0071555">
    <property type="term" value="P:cell wall organization"/>
    <property type="evidence" value="ECO:0007669"/>
    <property type="project" value="UniProtKB-KW"/>
</dbReference>
<proteinExistence type="inferred from homology"/>
<dbReference type="InterPro" id="IPR050644">
    <property type="entry name" value="PG_Glycine_Bridge_Synth"/>
</dbReference>
<evidence type="ECO:0000256" key="2">
    <source>
        <dbReference type="ARBA" id="ARBA00022679"/>
    </source>
</evidence>
<feature type="non-terminal residue" evidence="7">
    <location>
        <position position="241"/>
    </location>
</feature>
<evidence type="ECO:0000256" key="6">
    <source>
        <dbReference type="ARBA" id="ARBA00023316"/>
    </source>
</evidence>
<dbReference type="Gene3D" id="3.40.630.30">
    <property type="match status" value="1"/>
</dbReference>
<dbReference type="PANTHER" id="PTHR36174:SF1">
    <property type="entry name" value="LIPID II:GLYCINE GLYCYLTRANSFERASE"/>
    <property type="match status" value="1"/>
</dbReference>
<dbReference type="InterPro" id="IPR003447">
    <property type="entry name" value="FEMABX"/>
</dbReference>
<evidence type="ECO:0000256" key="4">
    <source>
        <dbReference type="ARBA" id="ARBA00022984"/>
    </source>
</evidence>
<sequence>VIEHIINQTLQKNIHSKEDWNNCLSQFNDENIFQSYEWGELKELDGWEVLRITVNDNETLTPILIAQVLIRKVMGIKIAWCPGGPLIQTNNIKEGQSAIEKLEDVIFDQQVSNLRCKPNMLNTNDNKGLFNSLIKPNYSLTSPKTTILEIVSEEKFLEQVKKKHRYYIKQSQKNEISWQVHSESKAEETFLAVYEDMKKSKNLKLPIIDIKNLGKLLGFTKNGQPRVFSFIGIENSKPIAV</sequence>
<keyword evidence="6" id="KW-0961">Cell wall biogenesis/degradation</keyword>
<dbReference type="GO" id="GO:0009252">
    <property type="term" value="P:peptidoglycan biosynthetic process"/>
    <property type="evidence" value="ECO:0007669"/>
    <property type="project" value="UniProtKB-KW"/>
</dbReference>